<dbReference type="AlphaFoldDB" id="A0ABD0J1K3"/>
<accession>A0ABD0J1K3</accession>
<dbReference type="GO" id="GO:0032691">
    <property type="term" value="P:negative regulation of interleukin-1 beta production"/>
    <property type="evidence" value="ECO:0007669"/>
    <property type="project" value="UniProtKB-ARBA"/>
</dbReference>
<dbReference type="PANTHER" id="PTHR10219">
    <property type="entry name" value="GLYCOLIPID TRANSFER PROTEIN-RELATED"/>
    <property type="match status" value="1"/>
</dbReference>
<dbReference type="Pfam" id="PF08718">
    <property type="entry name" value="GLTP"/>
    <property type="match status" value="1"/>
</dbReference>
<dbReference type="Gene3D" id="1.10.3520.10">
    <property type="entry name" value="Glycolipid transfer protein"/>
    <property type="match status" value="1"/>
</dbReference>
<keyword evidence="4" id="KW-1185">Reference proteome</keyword>
<reference evidence="3 4" key="1">
    <citation type="journal article" date="2023" name="Sci. Data">
        <title>Genome assembly of the Korean intertidal mud-creeper Batillaria attramentaria.</title>
        <authorList>
            <person name="Patra A.K."/>
            <person name="Ho P.T."/>
            <person name="Jun S."/>
            <person name="Lee S.J."/>
            <person name="Kim Y."/>
            <person name="Won Y.J."/>
        </authorList>
    </citation>
    <scope>NUCLEOTIDE SEQUENCE [LARGE SCALE GENOMIC DNA]</scope>
    <source>
        <strain evidence="3">Wonlab-2016</strain>
    </source>
</reference>
<dbReference type="SUPFAM" id="SSF110004">
    <property type="entry name" value="Glycolipid transfer protein, GLTP"/>
    <property type="match status" value="1"/>
</dbReference>
<dbReference type="PANTHER" id="PTHR10219:SF43">
    <property type="entry name" value="GLYCOLIPID TRANSFER PROTEIN DOMAIN-CONTAINING PROTEIN"/>
    <property type="match status" value="1"/>
</dbReference>
<evidence type="ECO:0000256" key="1">
    <source>
        <dbReference type="ARBA" id="ARBA00007148"/>
    </source>
</evidence>
<dbReference type="InterPro" id="IPR036497">
    <property type="entry name" value="GLTP_sf"/>
</dbReference>
<proteinExistence type="inferred from homology"/>
<evidence type="ECO:0000313" key="3">
    <source>
        <dbReference type="EMBL" id="KAK7450503.1"/>
    </source>
</evidence>
<organism evidence="3 4">
    <name type="scientific">Batillaria attramentaria</name>
    <dbReference type="NCBI Taxonomy" id="370345"/>
    <lineage>
        <taxon>Eukaryota</taxon>
        <taxon>Metazoa</taxon>
        <taxon>Spiralia</taxon>
        <taxon>Lophotrochozoa</taxon>
        <taxon>Mollusca</taxon>
        <taxon>Gastropoda</taxon>
        <taxon>Caenogastropoda</taxon>
        <taxon>Sorbeoconcha</taxon>
        <taxon>Cerithioidea</taxon>
        <taxon>Batillariidae</taxon>
        <taxon>Batillaria</taxon>
    </lineage>
</organism>
<dbReference type="EMBL" id="JACVVK020000740">
    <property type="protein sequence ID" value="KAK7450503.1"/>
    <property type="molecule type" value="Genomic_DNA"/>
</dbReference>
<comment type="similarity">
    <text evidence="1">Belongs to the GLTP family.</text>
</comment>
<gene>
    <name evidence="3" type="ORF">BaRGS_00039934</name>
</gene>
<feature type="domain" description="Glycolipid transfer protein" evidence="2">
    <location>
        <begin position="33"/>
        <end position="176"/>
    </location>
</feature>
<comment type="caution">
    <text evidence="3">The sequence shown here is derived from an EMBL/GenBank/DDBJ whole genome shotgun (WGS) entry which is preliminary data.</text>
</comment>
<dbReference type="Proteomes" id="UP001519460">
    <property type="component" value="Unassembled WGS sequence"/>
</dbReference>
<evidence type="ECO:0000259" key="2">
    <source>
        <dbReference type="Pfam" id="PF08718"/>
    </source>
</evidence>
<dbReference type="InterPro" id="IPR014830">
    <property type="entry name" value="Glycolipid_transfer_prot_dom"/>
</dbReference>
<dbReference type="FunFam" id="1.10.3520.10:FF:000002">
    <property type="entry name" value="Ceramide-1-phosphate transfer protein"/>
    <property type="match status" value="1"/>
</dbReference>
<sequence length="214" mass="24592">MAAHGAKGTDEFDAFRVLQLFQSCRQENGELLMDCYNDAYEELCKLFKLFGTAFTFVTSDVVEKIGILRDYRKSEVGVHYQTIQTMVKYEVDNNLTNQKKKASGCRTLLRLHRALEFISALLAKIRDTDNKSKFSHEATAAYDTTLAKYHPWLIRKAVHVAMYILPNREQLLAKMKVEDTPEGKGQINKLIEQLDSVYDITQELYSKNNLLDLP</sequence>
<evidence type="ECO:0000313" key="4">
    <source>
        <dbReference type="Proteomes" id="UP001519460"/>
    </source>
</evidence>
<protein>
    <recommendedName>
        <fullName evidence="2">Glycolipid transfer protein domain-containing protein</fullName>
    </recommendedName>
</protein>
<name>A0ABD0J1K3_9CAEN</name>